<dbReference type="EC" id="1.1.1.3" evidence="4"/>
<dbReference type="InterPro" id="IPR036291">
    <property type="entry name" value="NAD(P)-bd_dom_sf"/>
</dbReference>
<keyword evidence="7" id="KW-0791">Threonine biosynthesis</keyword>
<dbReference type="GO" id="GO:0004412">
    <property type="term" value="F:homoserine dehydrogenase activity"/>
    <property type="evidence" value="ECO:0007669"/>
    <property type="project" value="UniProtKB-EC"/>
</dbReference>
<dbReference type="Pfam" id="PF03447">
    <property type="entry name" value="NAD_binding_3"/>
    <property type="match status" value="1"/>
</dbReference>
<dbReference type="Pfam" id="PF00742">
    <property type="entry name" value="Homoserine_dh"/>
    <property type="match status" value="1"/>
</dbReference>
<evidence type="ECO:0000256" key="8">
    <source>
        <dbReference type="ARBA" id="ARBA00023002"/>
    </source>
</evidence>
<protein>
    <recommendedName>
        <fullName evidence="5">Homoserine dehydrogenase</fullName>
        <ecNumber evidence="4">1.1.1.3</ecNumber>
    </recommendedName>
</protein>
<keyword evidence="9" id="KW-0486">Methionine biosynthesis</keyword>
<dbReference type="PROSITE" id="PS01042">
    <property type="entry name" value="HOMOSER_DHGENASE"/>
    <property type="match status" value="1"/>
</dbReference>
<evidence type="ECO:0000256" key="5">
    <source>
        <dbReference type="ARBA" id="ARBA00013376"/>
    </source>
</evidence>
<evidence type="ECO:0000256" key="10">
    <source>
        <dbReference type="PIRSR" id="PIRSR036497-1"/>
    </source>
</evidence>
<dbReference type="Proteomes" id="UP000001304">
    <property type="component" value="Chromosome"/>
</dbReference>
<feature type="binding site" evidence="11">
    <location>
        <begin position="15"/>
        <end position="20"/>
    </location>
    <ligand>
        <name>NADP(+)</name>
        <dbReference type="ChEBI" id="CHEBI:58349"/>
    </ligand>
</feature>
<dbReference type="EMBL" id="CP002098">
    <property type="protein sequence ID" value="ADM28555.1"/>
    <property type="molecule type" value="Genomic_DNA"/>
</dbReference>
<evidence type="ECO:0000256" key="6">
    <source>
        <dbReference type="ARBA" id="ARBA00022605"/>
    </source>
</evidence>
<evidence type="ECO:0000256" key="3">
    <source>
        <dbReference type="ARBA" id="ARBA00006753"/>
    </source>
</evidence>
<evidence type="ECO:0000313" key="15">
    <source>
        <dbReference type="Proteomes" id="UP000001304"/>
    </source>
</evidence>
<evidence type="ECO:0000259" key="13">
    <source>
        <dbReference type="Pfam" id="PF03447"/>
    </source>
</evidence>
<dbReference type="AlphaFoldDB" id="E0SS98"/>
<evidence type="ECO:0000256" key="9">
    <source>
        <dbReference type="ARBA" id="ARBA00023167"/>
    </source>
</evidence>
<dbReference type="STRING" id="583356.Igag_1758"/>
<feature type="binding site" evidence="11">
    <location>
        <position position="134"/>
    </location>
    <ligand>
        <name>NADPH</name>
        <dbReference type="ChEBI" id="CHEBI:57783"/>
    </ligand>
</feature>
<feature type="binding site" evidence="11">
    <location>
        <position position="218"/>
    </location>
    <ligand>
        <name>L-homoserine</name>
        <dbReference type="ChEBI" id="CHEBI:57476"/>
    </ligand>
</feature>
<dbReference type="Gene3D" id="3.30.360.10">
    <property type="entry name" value="Dihydrodipicolinate Reductase, domain 2"/>
    <property type="match status" value="1"/>
</dbReference>
<dbReference type="KEGG" id="iag:Igag_1758"/>
<dbReference type="InterPro" id="IPR019811">
    <property type="entry name" value="HDH_CS"/>
</dbReference>
<keyword evidence="8 14" id="KW-0560">Oxidoreductase</keyword>
<dbReference type="InterPro" id="IPR001342">
    <property type="entry name" value="HDH_cat"/>
</dbReference>
<evidence type="ECO:0000256" key="2">
    <source>
        <dbReference type="ARBA" id="ARBA00005062"/>
    </source>
</evidence>
<name>E0SS98_IGNAA</name>
<dbReference type="UniPathway" id="UPA00051">
    <property type="reaction ID" value="UER00465"/>
</dbReference>
<evidence type="ECO:0000256" key="7">
    <source>
        <dbReference type="ARBA" id="ARBA00022697"/>
    </source>
</evidence>
<dbReference type="PIRSF" id="PIRSF036497">
    <property type="entry name" value="HDH_short"/>
    <property type="match status" value="1"/>
</dbReference>
<evidence type="ECO:0000256" key="1">
    <source>
        <dbReference type="ARBA" id="ARBA00005056"/>
    </source>
</evidence>
<dbReference type="PANTHER" id="PTHR43331:SF1">
    <property type="entry name" value="HOMOSERINE DEHYDROGENASE"/>
    <property type="match status" value="1"/>
</dbReference>
<organism evidence="14 15">
    <name type="scientific">Ignisphaera aggregans (strain DSM 17230 / JCM 13409 / AQ1.S1)</name>
    <dbReference type="NCBI Taxonomy" id="583356"/>
    <lineage>
        <taxon>Archaea</taxon>
        <taxon>Thermoproteota</taxon>
        <taxon>Thermoprotei</taxon>
        <taxon>Desulfurococcales</taxon>
        <taxon>Desulfurococcaceae</taxon>
        <taxon>Ignisphaera</taxon>
    </lineage>
</organism>
<dbReference type="UniPathway" id="UPA00050">
    <property type="reaction ID" value="UER00063"/>
</dbReference>
<evidence type="ECO:0000256" key="4">
    <source>
        <dbReference type="ARBA" id="ARBA00013213"/>
    </source>
</evidence>
<evidence type="ECO:0000256" key="11">
    <source>
        <dbReference type="PIRSR" id="PIRSR036497-2"/>
    </source>
</evidence>
<dbReference type="SUPFAM" id="SSF51735">
    <property type="entry name" value="NAD(P)-binding Rossmann-fold domains"/>
    <property type="match status" value="1"/>
</dbReference>
<dbReference type="InterPro" id="IPR022697">
    <property type="entry name" value="HDH_short"/>
</dbReference>
<gene>
    <name evidence="14" type="ordered locus">Igag_1758</name>
</gene>
<dbReference type="GO" id="GO:0009088">
    <property type="term" value="P:threonine biosynthetic process"/>
    <property type="evidence" value="ECO:0007669"/>
    <property type="project" value="UniProtKB-UniPathway"/>
</dbReference>
<dbReference type="InterPro" id="IPR005106">
    <property type="entry name" value="Asp/hSer_DH_NAD-bd"/>
</dbReference>
<dbReference type="PANTHER" id="PTHR43331">
    <property type="entry name" value="HOMOSERINE DEHYDROGENASE"/>
    <property type="match status" value="1"/>
</dbReference>
<feature type="active site" description="Proton donor" evidence="10">
    <location>
        <position position="233"/>
    </location>
</feature>
<dbReference type="SUPFAM" id="SSF55347">
    <property type="entry name" value="Glyceraldehyde-3-phosphate dehydrogenase-like, C-terminal domain"/>
    <property type="match status" value="1"/>
</dbReference>
<comment type="similarity">
    <text evidence="3">Belongs to the homoserine dehydrogenase family.</text>
</comment>
<feature type="domain" description="Homoserine dehydrogenase catalytic" evidence="12">
    <location>
        <begin position="166"/>
        <end position="339"/>
    </location>
</feature>
<keyword evidence="6" id="KW-0028">Amino-acid biosynthesis</keyword>
<dbReference type="GO" id="GO:0009086">
    <property type="term" value="P:methionine biosynthetic process"/>
    <property type="evidence" value="ECO:0007669"/>
    <property type="project" value="UniProtKB-KW"/>
</dbReference>
<feature type="domain" description="Aspartate/homoserine dehydrogenase NAD-binding" evidence="13">
    <location>
        <begin position="15"/>
        <end position="157"/>
    </location>
</feature>
<dbReference type="FunFam" id="3.30.360.10:FF:000005">
    <property type="entry name" value="Homoserine dehydrogenase"/>
    <property type="match status" value="1"/>
</dbReference>
<comment type="pathway">
    <text evidence="2">Amino-acid biosynthesis; L-methionine biosynthesis via de novo pathway; L-homoserine from L-aspartate: step 3/3.</text>
</comment>
<accession>E0SS98</accession>
<comment type="pathway">
    <text evidence="1">Amino-acid biosynthesis; L-threonine biosynthesis; L-threonine from L-aspartate: step 3/5.</text>
</comment>
<sequence>MVIESNRKVNVAIIGFGSVGRALARVLALKRRDIYNRYGINISIVAIVDSKGMAIKPEGFDEYELLKLSELPRSSVNMFKPYAVDGVDLEKLYNTVTPDIHVELTPSDYSTGKPGVDNVFFAISRGAHLVLANKAPLVLKFRELIDKAKSRGLEVRFRATVLGGTPFIDTLMSMKSYEIDRIEGIINATTNFILTEMHDKLIEFSEALKIAQALGIAEANPSLDIDGIDAAAKLVIISNIVGTPIKLEDVYRESLSRITLRDIVDAIKQGFVIKYIATLNIRERSASVRIARVPRNDIFAQINGTLNGLRIKTNVAELIFIGKGGGGIETAHSVLDDIISIAQKVVGSR</sequence>
<keyword evidence="15" id="KW-1185">Reference proteome</keyword>
<dbReference type="BioCyc" id="IAGG583356:GHAH-1745-MONOMER"/>
<keyword evidence="11" id="KW-0521">NADP</keyword>
<dbReference type="HOGENOM" id="CLU_009116_1_2_2"/>
<dbReference type="GO" id="GO:0050661">
    <property type="term" value="F:NADP binding"/>
    <property type="evidence" value="ECO:0007669"/>
    <property type="project" value="InterPro"/>
</dbReference>
<reference evidence="14 15" key="1">
    <citation type="journal article" date="2010" name="Stand. Genomic Sci.">
        <title>Complete genome sequence of Ignisphaera aggregans type strain (AQ1.S1).</title>
        <authorList>
            <person name="Goker M."/>
            <person name="Held B."/>
            <person name="Lapidus A."/>
            <person name="Nolan M."/>
            <person name="Spring S."/>
            <person name="Yasawong M."/>
            <person name="Lucas S."/>
            <person name="Glavina Del Rio T."/>
            <person name="Tice H."/>
            <person name="Cheng J.F."/>
            <person name="Goodwin L."/>
            <person name="Tapia R."/>
            <person name="Pitluck S."/>
            <person name="Liolios K."/>
            <person name="Ivanova N."/>
            <person name="Mavromatis K."/>
            <person name="Mikhailova N."/>
            <person name="Pati A."/>
            <person name="Chen A."/>
            <person name="Palaniappan K."/>
            <person name="Brambilla E."/>
            <person name="Land M."/>
            <person name="Hauser L."/>
            <person name="Chang Y.J."/>
            <person name="Jeffries C.D."/>
            <person name="Brettin T."/>
            <person name="Detter J.C."/>
            <person name="Han C."/>
            <person name="Rohde M."/>
            <person name="Sikorski J."/>
            <person name="Woyke T."/>
            <person name="Bristow J."/>
            <person name="Eisen J.A."/>
            <person name="Markowitz V."/>
            <person name="Hugenholtz P."/>
            <person name="Kyrpides N.C."/>
            <person name="Klenk H.P."/>
        </authorList>
    </citation>
    <scope>NUCLEOTIDE SEQUENCE [LARGE SCALE GENOMIC DNA]</scope>
    <source>
        <strain evidence="15">DSM 17230 / JCM 13409 / AQ1.S1</strain>
    </source>
</reference>
<evidence type="ECO:0000259" key="12">
    <source>
        <dbReference type="Pfam" id="PF00742"/>
    </source>
</evidence>
<dbReference type="Gene3D" id="3.40.50.720">
    <property type="entry name" value="NAD(P)-binding Rossmann-like Domain"/>
    <property type="match status" value="1"/>
</dbReference>
<evidence type="ECO:0000313" key="14">
    <source>
        <dbReference type="EMBL" id="ADM28555.1"/>
    </source>
</evidence>
<proteinExistence type="inferred from homology"/>